<dbReference type="AlphaFoldDB" id="A0A6J6RN38"/>
<dbReference type="SUPFAM" id="SSF69304">
    <property type="entry name" value="Tricorn protease N-terminal domain"/>
    <property type="match status" value="1"/>
</dbReference>
<evidence type="ECO:0000313" key="1">
    <source>
        <dbReference type="EMBL" id="CAB4723912.1"/>
    </source>
</evidence>
<proteinExistence type="predicted"/>
<reference evidence="1" key="1">
    <citation type="submission" date="2020-05" db="EMBL/GenBank/DDBJ databases">
        <authorList>
            <person name="Chiriac C."/>
            <person name="Salcher M."/>
            <person name="Ghai R."/>
            <person name="Kavagutti S V."/>
        </authorList>
    </citation>
    <scope>NUCLEOTIDE SEQUENCE</scope>
</reference>
<accession>A0A6J6RN38</accession>
<name>A0A6J6RN38_9ZZZZ</name>
<protein>
    <submittedName>
        <fullName evidence="1">Unannotated protein</fullName>
    </submittedName>
</protein>
<dbReference type="EMBL" id="CAEZXX010000167">
    <property type="protein sequence ID" value="CAB4723912.1"/>
    <property type="molecule type" value="Genomic_DNA"/>
</dbReference>
<sequence length="369" mass="37443">MGLVAAGAIVSCNAKPGARSGGAIAIGGTTTSAPSGTDVPLATDSIPVETVDTASTEAPVTTEAPTTTVPLECMDPTNLPAVVATETAGYDAVQAQEGLGADDERKVVFFTAGGAVAAQVGSGSTRSIEYRIGPKSGGGPKGTIKNAVLFDVVPTSQGPAILYGKIDTEADPVVTSSVLLLDIGSGDSTLIAEVKTDGFSALRASAGNGLVVTSTNKTGGQDISTWAIDGKGPVERFSPPVAHEGTAQYFGSAVLSDDGKKLAWLEGPNPSNKGSKRKGDWKLVIADADDGSESLRIKLGPASDSFGWLDWDGSWAVLSRGFGKPAIAIHTTEDAPAIQSICNIDRTALLTGVVTLVRRTTISTDSGIA</sequence>
<gene>
    <name evidence="1" type="ORF">UFOPK2602_01937</name>
</gene>
<organism evidence="1">
    <name type="scientific">freshwater metagenome</name>
    <dbReference type="NCBI Taxonomy" id="449393"/>
    <lineage>
        <taxon>unclassified sequences</taxon>
        <taxon>metagenomes</taxon>
        <taxon>ecological metagenomes</taxon>
    </lineage>
</organism>